<dbReference type="InterPro" id="IPR006764">
    <property type="entry name" value="SAM_dep_MeTrfase_SAV2177_type"/>
</dbReference>
<proteinExistence type="predicted"/>
<accession>A0A5Q0HAC5</accession>
<reference evidence="2" key="1">
    <citation type="journal article" date="2021" name="Curr. Microbiol.">
        <title>Complete genome of nocamycin-producing strain Saccharothrix syringae NRRL B-16468 reveals the biosynthetic potential for secondary metabolites.</title>
        <authorList>
            <person name="Mo X."/>
            <person name="Yang S."/>
        </authorList>
    </citation>
    <scope>NUCLEOTIDE SEQUENCE [LARGE SCALE GENOMIC DNA]</scope>
    <source>
        <strain evidence="2">ATCC 51364 / DSM 43886 / JCM 6844 / KCTC 9398 / NBRC 14523 / NRRL B-16468 / INA 2240</strain>
    </source>
</reference>
<dbReference type="AlphaFoldDB" id="A0A5Q0HAC5"/>
<name>A0A5Q0HAC5_SACSY</name>
<dbReference type="Proteomes" id="UP000325787">
    <property type="component" value="Chromosome"/>
</dbReference>
<dbReference type="Pfam" id="PF04672">
    <property type="entry name" value="Methyltransf_19"/>
    <property type="match status" value="1"/>
</dbReference>
<evidence type="ECO:0000313" key="1">
    <source>
        <dbReference type="EMBL" id="QFZ23171.1"/>
    </source>
</evidence>
<keyword evidence="2" id="KW-1185">Reference proteome</keyword>
<dbReference type="PIRSF" id="PIRSF017393">
    <property type="entry name" value="MTase_SAV2177"/>
    <property type="match status" value="1"/>
</dbReference>
<dbReference type="SUPFAM" id="SSF53335">
    <property type="entry name" value="S-adenosyl-L-methionine-dependent methyltransferases"/>
    <property type="match status" value="1"/>
</dbReference>
<dbReference type="KEGG" id="ssyi:EKG83_42170"/>
<organism evidence="1 2">
    <name type="scientific">Saccharothrix syringae</name>
    <name type="common">Nocardiopsis syringae</name>
    <dbReference type="NCBI Taxonomy" id="103733"/>
    <lineage>
        <taxon>Bacteria</taxon>
        <taxon>Bacillati</taxon>
        <taxon>Actinomycetota</taxon>
        <taxon>Actinomycetes</taxon>
        <taxon>Pseudonocardiales</taxon>
        <taxon>Pseudonocardiaceae</taxon>
        <taxon>Saccharothrix</taxon>
    </lineage>
</organism>
<dbReference type="Gene3D" id="3.40.50.150">
    <property type="entry name" value="Vaccinia Virus protein VP39"/>
    <property type="match status" value="1"/>
</dbReference>
<dbReference type="EMBL" id="CP034550">
    <property type="protein sequence ID" value="QFZ23171.1"/>
    <property type="molecule type" value="Genomic_DNA"/>
</dbReference>
<dbReference type="InterPro" id="IPR029063">
    <property type="entry name" value="SAM-dependent_MTases_sf"/>
</dbReference>
<dbReference type="OrthoDB" id="3698722at2"/>
<sequence>MRCAVQNPPRWVSTTGDVERPNVARLFDYYLGGAHNFAVDREFAEQSMPQIPTAQMVQHSRAFLRRAVRACVAAGIRQFLDLGSGIPTAGNVHEAAQQVDPTCRVVYVDNEPATVAHSRAMLRDNPSAAIAEVDVRDVGAVLSSPEVRGLLDLSRPVAVLMVGILPYLTDADRPAELVARYRDAVVDGSYLVVSHLTADEQPEMVEKLVGVAGETLSPIVARSKAELEPVFAGFELLEPGLVLAARWRGEGEPEGGAEAVAYGAVGVKRPSGPGR</sequence>
<evidence type="ECO:0000313" key="2">
    <source>
        <dbReference type="Proteomes" id="UP000325787"/>
    </source>
</evidence>
<protein>
    <recommendedName>
        <fullName evidence="3">SAM-dependent methyltransferase</fullName>
    </recommendedName>
</protein>
<evidence type="ECO:0008006" key="3">
    <source>
        <dbReference type="Google" id="ProtNLM"/>
    </source>
</evidence>
<gene>
    <name evidence="1" type="ORF">EKG83_42170</name>
</gene>